<dbReference type="Gene3D" id="2.40.50.140">
    <property type="entry name" value="Nucleic acid-binding proteins"/>
    <property type="match status" value="1"/>
</dbReference>
<dbReference type="Proteomes" id="UP000472275">
    <property type="component" value="Chromosome 21"/>
</dbReference>
<accession>A0A663ENS6</accession>
<name>A0A663ENS6_AQUCH</name>
<evidence type="ECO:0000313" key="1">
    <source>
        <dbReference type="Ensembl" id="ENSACCP00020013868.1"/>
    </source>
</evidence>
<dbReference type="Pfam" id="PF17659">
    <property type="entry name" value="RADX"/>
    <property type="match status" value="1"/>
</dbReference>
<sequence length="357" mass="39951">PGRDSGRPRPPPSPPSPIAVRVPVFTLGGAARRGAGGGAASWLQRVFEEVRGSSQLSVAPAEPPPVTVVAVERYLAESSSLSSSLSPPPPPAPQYWYDVTLADGACQERCYLAPRLNGLVQRAHLRPGARLRLTRCSYLYDEKRLNYGFLCLEELEPVGGAGPPAPPPRRRPPPLRGEKKHYLPLWNNEDPYGDMWVADKPPAPVDVDVSKLTSLGQLEMTWRSRVHFHPLLVRVLHKSRLRYYGKPEKKMDVPYQAYFEVADGSGMMSMVLWNSLCPEWYNSVKVGTVLLLEQYAIKTSYPFKTLPTPGDSQMKRFATIEISLNVRDPPTKISIIPEEMVKPEWGLPEVKYRFITR</sequence>
<keyword evidence="2" id="KW-1185">Reference proteome</keyword>
<dbReference type="InterPro" id="IPR040893">
    <property type="entry name" value="RADX"/>
</dbReference>
<reference evidence="1" key="2">
    <citation type="submission" date="2025-09" db="UniProtKB">
        <authorList>
            <consortium name="Ensembl"/>
        </authorList>
    </citation>
    <scope>IDENTIFICATION</scope>
</reference>
<evidence type="ECO:0000313" key="2">
    <source>
        <dbReference type="Proteomes" id="UP000472275"/>
    </source>
</evidence>
<dbReference type="PANTHER" id="PTHR14944:SF2">
    <property type="entry name" value="RPA-RELATED PROTEIN RADX"/>
    <property type="match status" value="1"/>
</dbReference>
<dbReference type="PANTHER" id="PTHR14944">
    <property type="entry name" value="RPA-RELATED PROTEIN RADX"/>
    <property type="match status" value="1"/>
</dbReference>
<evidence type="ECO:0008006" key="3">
    <source>
        <dbReference type="Google" id="ProtNLM"/>
    </source>
</evidence>
<dbReference type="InterPro" id="IPR012340">
    <property type="entry name" value="NA-bd_OB-fold"/>
</dbReference>
<dbReference type="GO" id="GO:0003697">
    <property type="term" value="F:single-stranded DNA binding"/>
    <property type="evidence" value="ECO:0007669"/>
    <property type="project" value="InterPro"/>
</dbReference>
<dbReference type="AlphaFoldDB" id="A0A663ENS6"/>
<proteinExistence type="predicted"/>
<dbReference type="GeneTree" id="ENSGT00390000005094"/>
<dbReference type="Ensembl" id="ENSACCT00020014489.1">
    <property type="protein sequence ID" value="ENSACCP00020013868.1"/>
    <property type="gene ID" value="ENSACCG00020009556.1"/>
</dbReference>
<organism evidence="1 2">
    <name type="scientific">Aquila chrysaetos chrysaetos</name>
    <dbReference type="NCBI Taxonomy" id="223781"/>
    <lineage>
        <taxon>Eukaryota</taxon>
        <taxon>Metazoa</taxon>
        <taxon>Chordata</taxon>
        <taxon>Craniata</taxon>
        <taxon>Vertebrata</taxon>
        <taxon>Euteleostomi</taxon>
        <taxon>Archelosauria</taxon>
        <taxon>Archosauria</taxon>
        <taxon>Dinosauria</taxon>
        <taxon>Saurischia</taxon>
        <taxon>Theropoda</taxon>
        <taxon>Coelurosauria</taxon>
        <taxon>Aves</taxon>
        <taxon>Neognathae</taxon>
        <taxon>Neoaves</taxon>
        <taxon>Telluraves</taxon>
        <taxon>Accipitrimorphae</taxon>
        <taxon>Accipitriformes</taxon>
        <taxon>Accipitridae</taxon>
        <taxon>Accipitrinae</taxon>
        <taxon>Aquila</taxon>
    </lineage>
</organism>
<reference evidence="1" key="1">
    <citation type="submission" date="2025-08" db="UniProtKB">
        <authorList>
            <consortium name="Ensembl"/>
        </authorList>
    </citation>
    <scope>IDENTIFICATION</scope>
</reference>
<dbReference type="InParanoid" id="A0A663ENS6"/>
<protein>
    <recommendedName>
        <fullName evidence="3">RPA1 related single stranded DNA binding protein, X-linked</fullName>
    </recommendedName>
</protein>